<dbReference type="InterPro" id="IPR036397">
    <property type="entry name" value="RNaseH_sf"/>
</dbReference>
<evidence type="ECO:0000313" key="17">
    <source>
        <dbReference type="EMBL" id="ORC38381.1"/>
    </source>
</evidence>
<evidence type="ECO:0000256" key="6">
    <source>
        <dbReference type="ARBA" id="ARBA00022763"/>
    </source>
</evidence>
<feature type="binding site" evidence="14">
    <location>
        <position position="8"/>
    </location>
    <ligand>
        <name>Mg(2+)</name>
        <dbReference type="ChEBI" id="CHEBI:18420"/>
        <label>1</label>
    </ligand>
</feature>
<evidence type="ECO:0000259" key="16">
    <source>
        <dbReference type="PROSITE" id="PS51785"/>
    </source>
</evidence>
<dbReference type="GO" id="GO:0046872">
    <property type="term" value="F:metal ion binding"/>
    <property type="evidence" value="ECO:0007669"/>
    <property type="project" value="UniProtKB-KW"/>
</dbReference>
<evidence type="ECO:0000256" key="7">
    <source>
        <dbReference type="ARBA" id="ARBA00022801"/>
    </source>
</evidence>
<keyword evidence="11" id="KW-0234">DNA repair</keyword>
<dbReference type="InterPro" id="IPR023607">
    <property type="entry name" value="Exodeoxyribonuclease_I"/>
</dbReference>
<dbReference type="Pfam" id="PF08411">
    <property type="entry name" value="ExoI_SH3"/>
    <property type="match status" value="1"/>
</dbReference>
<dbReference type="Pfam" id="PF26016">
    <property type="entry name" value="ExoI_C"/>
    <property type="match status" value="1"/>
</dbReference>
<dbReference type="NCBIfam" id="NF008746">
    <property type="entry name" value="PRK11779.1"/>
    <property type="match status" value="1"/>
</dbReference>
<evidence type="ECO:0000256" key="1">
    <source>
        <dbReference type="ARBA" id="ARBA00000563"/>
    </source>
</evidence>
<evidence type="ECO:0000256" key="10">
    <source>
        <dbReference type="ARBA" id="ARBA00023125"/>
    </source>
</evidence>
<dbReference type="OrthoDB" id="9776650at2"/>
<dbReference type="RefSeq" id="WP_083047453.1">
    <property type="nucleotide sequence ID" value="NZ_MWQY01000001.1"/>
</dbReference>
<dbReference type="Pfam" id="PF00929">
    <property type="entry name" value="RNase_T"/>
    <property type="match status" value="1"/>
</dbReference>
<evidence type="ECO:0000256" key="11">
    <source>
        <dbReference type="ARBA" id="ARBA00023204"/>
    </source>
</evidence>
<dbReference type="Proteomes" id="UP000192343">
    <property type="component" value="Unassembled WGS sequence"/>
</dbReference>
<sequence length="479" mass="55588">MASIYWYDLETFGKNPFYDRVAQFAGLRTDDSFEPVGQPQVYYCRLSPDYLPDPAACMVTGITPQEVQSRGMPEAEFVRQILKEFTQPGTCVTGYNSIRFDDEFIRNLLYRNFHDPYEREYQNGNSRWDILDLLRTAHDLRPEGITWVRKEDGKPDFTLETLAAANGIEHEHAHDALSDVYATIGMARLVHEKQPRLFRYLFRLRRKQEVWKQIDLYKQTPFLHTSGMFTSPSGCTSLVMPLTLDPNNGNCVLCYDLRYDPGPLIEQSADEVRRQIFTPSQELTGDRIHIKGIHVNRGPSIAPVKMLDSSSAGRLGIDLDTCRKHYRLLKGAGDLLQKVRQVYTVERPQDDSRDPDLQIYSGGFFKDSDREGFKQIHSAKPEELPDLQRKWDDPRIPELLWRYIFRNYPQVMPENEKKKWKSFCASRILIPTAAEAVRLPEFRKKLAAYREDKTLAPRKKVVVGELERWADQLEKDLLS</sequence>
<dbReference type="GO" id="GO:0003677">
    <property type="term" value="F:DNA binding"/>
    <property type="evidence" value="ECO:0007669"/>
    <property type="project" value="UniProtKB-KW"/>
</dbReference>
<reference evidence="17 18" key="1">
    <citation type="submission" date="2017-03" db="EMBL/GenBank/DDBJ databases">
        <title>Draft Genome sequence of Marispirochaeta sp. strain JC444.</title>
        <authorList>
            <person name="Shivani Y."/>
            <person name="Subhash Y."/>
            <person name="Sasikala C."/>
            <person name="Ramana C."/>
        </authorList>
    </citation>
    <scope>NUCLEOTIDE SEQUENCE [LARGE SCALE GENOMIC DNA]</scope>
    <source>
        <strain evidence="17 18">JC444</strain>
    </source>
</reference>
<keyword evidence="18" id="KW-1185">Reference proteome</keyword>
<dbReference type="CDD" id="cd06138">
    <property type="entry name" value="ExoI_N"/>
    <property type="match status" value="1"/>
</dbReference>
<comment type="subunit">
    <text evidence="13">Monomer. Interacts with ssb (via C-terminus); this interaction stimulates the exonuclease activity by recruiting the enzyme to its substrate.</text>
</comment>
<dbReference type="InterPro" id="IPR034747">
    <property type="entry name" value="EXOI_SH3"/>
</dbReference>
<dbReference type="InterPro" id="IPR058561">
    <property type="entry name" value="Exonuc_1_C"/>
</dbReference>
<evidence type="ECO:0000256" key="12">
    <source>
        <dbReference type="ARBA" id="ARBA00031220"/>
    </source>
</evidence>
<comment type="cofactor">
    <cofactor evidence="14">
        <name>Mg(2+)</name>
        <dbReference type="ChEBI" id="CHEBI:18420"/>
    </cofactor>
    <text evidence="14">Binds 2 Mg(2+) ions per monomer.</text>
</comment>
<dbReference type="AlphaFoldDB" id="A0A1Y1S338"/>
<dbReference type="EC" id="3.1.11.1" evidence="2"/>
<evidence type="ECO:0000256" key="2">
    <source>
        <dbReference type="ARBA" id="ARBA00012108"/>
    </source>
</evidence>
<feature type="binding site" evidence="14">
    <location>
        <position position="10"/>
    </location>
    <ligand>
        <name>Mg(2+)</name>
        <dbReference type="ChEBI" id="CHEBI:18420"/>
        <label>2</label>
    </ligand>
</feature>
<dbReference type="Gene3D" id="1.10.287.1240">
    <property type="match status" value="1"/>
</dbReference>
<name>A0A1Y1S338_9SPIO</name>
<comment type="caution">
    <text evidence="17">The sequence shown here is derived from an EMBL/GenBank/DDBJ whole genome shotgun (WGS) entry which is preliminary data.</text>
</comment>
<comment type="catalytic activity">
    <reaction evidence="1">
        <text>Exonucleolytic cleavage in the 3'- to 5'-direction to yield nucleoside 5'-phosphates.</text>
        <dbReference type="EC" id="3.1.11.1"/>
    </reaction>
</comment>
<dbReference type="PROSITE" id="PS51785">
    <property type="entry name" value="EXOI_C"/>
    <property type="match status" value="1"/>
</dbReference>
<protein>
    <recommendedName>
        <fullName evidence="3">Exodeoxyribonuclease I</fullName>
        <ecNumber evidence="2">3.1.11.1</ecNumber>
    </recommendedName>
    <alternativeName>
        <fullName evidence="12">DNA deoxyribophosphodiesterase</fullName>
    </alternativeName>
</protein>
<evidence type="ECO:0000256" key="3">
    <source>
        <dbReference type="ARBA" id="ARBA00019900"/>
    </source>
</evidence>
<dbReference type="PROSITE" id="PS51784">
    <property type="entry name" value="EXOI_SH3"/>
    <property type="match status" value="1"/>
</dbReference>
<keyword evidence="10" id="KW-0238">DNA-binding</keyword>
<dbReference type="InterPro" id="IPR013620">
    <property type="entry name" value="Exonuc_1_SH3"/>
</dbReference>
<accession>A0A1Y1S338</accession>
<keyword evidence="5 14" id="KW-0479">Metal-binding</keyword>
<evidence type="ECO:0000256" key="9">
    <source>
        <dbReference type="ARBA" id="ARBA00022842"/>
    </source>
</evidence>
<dbReference type="FunFam" id="3.30.420.10:FF:000033">
    <property type="entry name" value="Exodeoxyribonuclease I"/>
    <property type="match status" value="1"/>
</dbReference>
<evidence type="ECO:0000256" key="5">
    <source>
        <dbReference type="ARBA" id="ARBA00022723"/>
    </source>
</evidence>
<dbReference type="Gene3D" id="3.30.420.10">
    <property type="entry name" value="Ribonuclease H-like superfamily/Ribonuclease H"/>
    <property type="match status" value="1"/>
</dbReference>
<evidence type="ECO:0000313" key="18">
    <source>
        <dbReference type="Proteomes" id="UP000192343"/>
    </source>
</evidence>
<dbReference type="SUPFAM" id="SSF53098">
    <property type="entry name" value="Ribonuclease H-like"/>
    <property type="match status" value="1"/>
</dbReference>
<keyword evidence="8" id="KW-0269">Exonuclease</keyword>
<keyword evidence="7" id="KW-0378">Hydrolase</keyword>
<dbReference type="SMART" id="SM00479">
    <property type="entry name" value="EXOIII"/>
    <property type="match status" value="1"/>
</dbReference>
<dbReference type="EMBL" id="MWQY01000001">
    <property type="protein sequence ID" value="ORC38381.1"/>
    <property type="molecule type" value="Genomic_DNA"/>
</dbReference>
<keyword evidence="6" id="KW-0227">DNA damage</keyword>
<feature type="domain" description="ExoI C-terminal" evidence="16">
    <location>
        <begin position="351"/>
        <end position="474"/>
    </location>
</feature>
<dbReference type="InterPro" id="IPR012337">
    <property type="entry name" value="RNaseH-like_sf"/>
</dbReference>
<proteinExistence type="predicted"/>
<dbReference type="Gene3D" id="1.20.1280.70">
    <property type="entry name" value="Exonuclease ExoI, domain 3"/>
    <property type="match status" value="1"/>
</dbReference>
<organism evidence="17 18">
    <name type="scientific">Marispirochaeta aestuarii</name>
    <dbReference type="NCBI Taxonomy" id="1963862"/>
    <lineage>
        <taxon>Bacteria</taxon>
        <taxon>Pseudomonadati</taxon>
        <taxon>Spirochaetota</taxon>
        <taxon>Spirochaetia</taxon>
        <taxon>Spirochaetales</taxon>
        <taxon>Spirochaetaceae</taxon>
        <taxon>Marispirochaeta</taxon>
    </lineage>
</organism>
<evidence type="ECO:0000256" key="14">
    <source>
        <dbReference type="PIRSR" id="PIRSR000977-2"/>
    </source>
</evidence>
<dbReference type="InterPro" id="IPR013520">
    <property type="entry name" value="Ribonucl_H"/>
</dbReference>
<feature type="domain" description="ExoI SH3-like" evidence="15">
    <location>
        <begin position="195"/>
        <end position="347"/>
    </location>
</feature>
<evidence type="ECO:0000256" key="4">
    <source>
        <dbReference type="ARBA" id="ARBA00022722"/>
    </source>
</evidence>
<feature type="binding site" evidence="14">
    <location>
        <position position="179"/>
    </location>
    <ligand>
        <name>Mg(2+)</name>
        <dbReference type="ChEBI" id="CHEBI:18420"/>
        <label>2</label>
    </ligand>
</feature>
<evidence type="ECO:0000259" key="15">
    <source>
        <dbReference type="PROSITE" id="PS51784"/>
    </source>
</evidence>
<dbReference type="InterPro" id="IPR038649">
    <property type="entry name" value="EXOI_SH3_sf"/>
</dbReference>
<gene>
    <name evidence="17" type="ORF">B4O97_01085</name>
</gene>
<dbReference type="Gene3D" id="3.30.1520.20">
    <property type="entry name" value="Exonuclease ExoI, domain 2"/>
    <property type="match status" value="1"/>
</dbReference>
<dbReference type="GO" id="GO:0008310">
    <property type="term" value="F:single-stranded DNA 3'-5' DNA exonuclease activity"/>
    <property type="evidence" value="ECO:0007669"/>
    <property type="project" value="UniProtKB-EC"/>
</dbReference>
<evidence type="ECO:0000256" key="13">
    <source>
        <dbReference type="ARBA" id="ARBA00046792"/>
    </source>
</evidence>
<keyword evidence="4" id="KW-0540">Nuclease</keyword>
<dbReference type="STRING" id="1963862.B4O97_01085"/>
<evidence type="ECO:0000256" key="8">
    <source>
        <dbReference type="ARBA" id="ARBA00022839"/>
    </source>
</evidence>
<dbReference type="PIRSF" id="PIRSF000977">
    <property type="entry name" value="Exodeoxyribonuclease_I"/>
    <property type="match status" value="1"/>
</dbReference>
<keyword evidence="9 14" id="KW-0460">Magnesium</keyword>
<dbReference type="GO" id="GO:0006281">
    <property type="term" value="P:DNA repair"/>
    <property type="evidence" value="ECO:0007669"/>
    <property type="project" value="UniProtKB-KW"/>
</dbReference>